<feature type="compositionally biased region" description="Basic and acidic residues" evidence="5">
    <location>
        <begin position="257"/>
        <end position="274"/>
    </location>
</feature>
<feature type="transmembrane region" description="Helical" evidence="6">
    <location>
        <begin position="81"/>
        <end position="99"/>
    </location>
</feature>
<feature type="transmembrane region" description="Helical" evidence="6">
    <location>
        <begin position="436"/>
        <end position="456"/>
    </location>
</feature>
<name>A0A8H3EUK8_9LECA</name>
<feature type="transmembrane region" description="Helical" evidence="6">
    <location>
        <begin position="197"/>
        <end position="217"/>
    </location>
</feature>
<dbReference type="AlphaFoldDB" id="A0A8H3EUK8"/>
<keyword evidence="9" id="KW-1185">Reference proteome</keyword>
<dbReference type="PANTHER" id="PTHR23502:SF151">
    <property type="entry name" value="MAJOR FACILITATOR SUPERFAMILY (MFS) PROFILE DOMAIN-CONTAINING PROTEIN"/>
    <property type="match status" value="1"/>
</dbReference>
<accession>A0A8H3EUK8</accession>
<dbReference type="GO" id="GO:0005886">
    <property type="term" value="C:plasma membrane"/>
    <property type="evidence" value="ECO:0007669"/>
    <property type="project" value="TreeGrafter"/>
</dbReference>
<dbReference type="Gene3D" id="1.20.1250.20">
    <property type="entry name" value="MFS general substrate transporter like domains"/>
    <property type="match status" value="1"/>
</dbReference>
<feature type="transmembrane region" description="Helical" evidence="6">
    <location>
        <begin position="496"/>
        <end position="517"/>
    </location>
</feature>
<feature type="region of interest" description="Disordered" evidence="5">
    <location>
        <begin position="1"/>
        <end position="28"/>
    </location>
</feature>
<dbReference type="OrthoDB" id="2441642at2759"/>
<dbReference type="Proteomes" id="UP000664203">
    <property type="component" value="Unassembled WGS sequence"/>
</dbReference>
<comment type="caution">
    <text evidence="8">The sequence shown here is derived from an EMBL/GenBank/DDBJ whole genome shotgun (WGS) entry which is preliminary data.</text>
</comment>
<feature type="region of interest" description="Disordered" evidence="5">
    <location>
        <begin position="255"/>
        <end position="274"/>
    </location>
</feature>
<evidence type="ECO:0000256" key="4">
    <source>
        <dbReference type="ARBA" id="ARBA00023136"/>
    </source>
</evidence>
<evidence type="ECO:0000256" key="3">
    <source>
        <dbReference type="ARBA" id="ARBA00022989"/>
    </source>
</evidence>
<dbReference type="Gene3D" id="1.20.1720.10">
    <property type="entry name" value="Multidrug resistance protein D"/>
    <property type="match status" value="1"/>
</dbReference>
<gene>
    <name evidence="8" type="ORF">ALECFALPRED_008228</name>
</gene>
<dbReference type="PANTHER" id="PTHR23502">
    <property type="entry name" value="MAJOR FACILITATOR SUPERFAMILY"/>
    <property type="match status" value="1"/>
</dbReference>
<comment type="subcellular location">
    <subcellularLocation>
        <location evidence="1">Membrane</location>
        <topology evidence="1">Multi-pass membrane protein</topology>
    </subcellularLocation>
</comment>
<feature type="transmembrane region" description="Helical" evidence="6">
    <location>
        <begin position="106"/>
        <end position="124"/>
    </location>
</feature>
<protein>
    <recommendedName>
        <fullName evidence="7">Major facilitator superfamily (MFS) profile domain-containing protein</fullName>
    </recommendedName>
</protein>
<feature type="transmembrane region" description="Helical" evidence="6">
    <location>
        <begin position="40"/>
        <end position="61"/>
    </location>
</feature>
<feature type="transmembrane region" description="Helical" evidence="6">
    <location>
        <begin position="130"/>
        <end position="154"/>
    </location>
</feature>
<dbReference type="InterPro" id="IPR020846">
    <property type="entry name" value="MFS_dom"/>
</dbReference>
<evidence type="ECO:0000259" key="7">
    <source>
        <dbReference type="PROSITE" id="PS50850"/>
    </source>
</evidence>
<keyword evidence="4 6" id="KW-0472">Membrane</keyword>
<evidence type="ECO:0000256" key="1">
    <source>
        <dbReference type="ARBA" id="ARBA00004141"/>
    </source>
</evidence>
<keyword evidence="2 6" id="KW-0812">Transmembrane</keyword>
<sequence>MLSEIPSKGKSKAPPSKPPSPSTDRPGPLYTTFTLREKRFLTLLLGLTTITSPLTATIYFPLLPLLSAHYNASAQAINLTITIYIIFQALSPAIFATLSDTIGRRIVYLITLTLYALSNLGLALEHNSYTALVVLRAFQSLGASAAFAVSYGVVADVCVSAERGKMVGPISMALNLGTCVGPIVGGWVAFKSGDYNWVFWFLVIIGTVLLVAVGGLLPETARNVVGNGSAKTQRWWERTWLSYLRDWSRRSRASTAKSEEKERDLQSKGLDENDRDTLTGAIDAATDAVAKTQRMFKMLNPLPCLRVIFWKDAALVLWMHASYYMVDYSIQTSIPSSFKDIYHFSELKIGLAYLPRGIGIISGGYVNGKLMDRNYRTTAKEIGHTIDRERGDDLRHFPIERARTRGSWYLLASLTGTLIGYGWALEQRSHVSIPLLLQFIQGFLGTSIYTIFNTLLVDVFPESPSTAAAAASISRCALAASGVAAVQPLIGVLGRGWYFTALAVVTGGVGSVVVWMIRKWGTKWRLERAARTTRVCGKDDAGEAGLEDQARLPSDDRIEKAGEDVADVAAPI</sequence>
<proteinExistence type="predicted"/>
<dbReference type="EMBL" id="CAJPDR010000056">
    <property type="protein sequence ID" value="CAF9912627.1"/>
    <property type="molecule type" value="Genomic_DNA"/>
</dbReference>
<evidence type="ECO:0000256" key="6">
    <source>
        <dbReference type="SAM" id="Phobius"/>
    </source>
</evidence>
<dbReference type="Pfam" id="PF07690">
    <property type="entry name" value="MFS_1"/>
    <property type="match status" value="1"/>
</dbReference>
<reference evidence="8" key="1">
    <citation type="submission" date="2021-03" db="EMBL/GenBank/DDBJ databases">
        <authorList>
            <person name="Tagirdzhanova G."/>
        </authorList>
    </citation>
    <scope>NUCLEOTIDE SEQUENCE</scope>
</reference>
<dbReference type="PROSITE" id="PS50850">
    <property type="entry name" value="MFS"/>
    <property type="match status" value="1"/>
</dbReference>
<evidence type="ECO:0000313" key="9">
    <source>
        <dbReference type="Proteomes" id="UP000664203"/>
    </source>
</evidence>
<feature type="domain" description="Major facilitator superfamily (MFS) profile" evidence="7">
    <location>
        <begin position="41"/>
        <end position="519"/>
    </location>
</feature>
<feature type="transmembrane region" description="Helical" evidence="6">
    <location>
        <begin position="166"/>
        <end position="185"/>
    </location>
</feature>
<dbReference type="SUPFAM" id="SSF103473">
    <property type="entry name" value="MFS general substrate transporter"/>
    <property type="match status" value="1"/>
</dbReference>
<dbReference type="InterPro" id="IPR011701">
    <property type="entry name" value="MFS"/>
</dbReference>
<organism evidence="8 9">
    <name type="scientific">Alectoria fallacina</name>
    <dbReference type="NCBI Taxonomy" id="1903189"/>
    <lineage>
        <taxon>Eukaryota</taxon>
        <taxon>Fungi</taxon>
        <taxon>Dikarya</taxon>
        <taxon>Ascomycota</taxon>
        <taxon>Pezizomycotina</taxon>
        <taxon>Lecanoromycetes</taxon>
        <taxon>OSLEUM clade</taxon>
        <taxon>Lecanoromycetidae</taxon>
        <taxon>Lecanorales</taxon>
        <taxon>Lecanorineae</taxon>
        <taxon>Parmeliaceae</taxon>
        <taxon>Alectoria</taxon>
    </lineage>
</organism>
<dbReference type="InterPro" id="IPR036259">
    <property type="entry name" value="MFS_trans_sf"/>
</dbReference>
<feature type="transmembrane region" description="Helical" evidence="6">
    <location>
        <begin position="406"/>
        <end position="424"/>
    </location>
</feature>
<dbReference type="GO" id="GO:0022857">
    <property type="term" value="F:transmembrane transporter activity"/>
    <property type="evidence" value="ECO:0007669"/>
    <property type="project" value="InterPro"/>
</dbReference>
<evidence type="ECO:0000256" key="2">
    <source>
        <dbReference type="ARBA" id="ARBA00022692"/>
    </source>
</evidence>
<feature type="transmembrane region" description="Helical" evidence="6">
    <location>
        <begin position="468"/>
        <end position="490"/>
    </location>
</feature>
<evidence type="ECO:0000313" key="8">
    <source>
        <dbReference type="EMBL" id="CAF9912627.1"/>
    </source>
</evidence>
<keyword evidence="3 6" id="KW-1133">Transmembrane helix</keyword>
<evidence type="ECO:0000256" key="5">
    <source>
        <dbReference type="SAM" id="MobiDB-lite"/>
    </source>
</evidence>
<feature type="compositionally biased region" description="Low complexity" evidence="5">
    <location>
        <begin position="1"/>
        <end position="14"/>
    </location>
</feature>